<dbReference type="Proteomes" id="UP000695007">
    <property type="component" value="Unplaced"/>
</dbReference>
<feature type="region of interest" description="Disordered" evidence="1">
    <location>
        <begin position="172"/>
        <end position="200"/>
    </location>
</feature>
<feature type="region of interest" description="Disordered" evidence="1">
    <location>
        <begin position="1"/>
        <end position="20"/>
    </location>
</feature>
<dbReference type="KEGG" id="csol:105360763"/>
<evidence type="ECO:0000313" key="2">
    <source>
        <dbReference type="Proteomes" id="UP000695007"/>
    </source>
</evidence>
<feature type="compositionally biased region" description="Low complexity" evidence="1">
    <location>
        <begin position="78"/>
        <end position="89"/>
    </location>
</feature>
<gene>
    <name evidence="3" type="primary">LOC105360763</name>
</gene>
<evidence type="ECO:0000313" key="3">
    <source>
        <dbReference type="RefSeq" id="XP_011496065.1"/>
    </source>
</evidence>
<feature type="region of interest" description="Disordered" evidence="1">
    <location>
        <begin position="41"/>
        <end position="99"/>
    </location>
</feature>
<proteinExistence type="predicted"/>
<evidence type="ECO:0000256" key="1">
    <source>
        <dbReference type="SAM" id="MobiDB-lite"/>
    </source>
</evidence>
<accession>A0AAJ7DTD2</accession>
<sequence length="219" mass="24248">MQSFDRNEDISADNDVDSDKIAIEINSQELKECQSNIRELKEKLTGSSHNQSSMMCYQDRKNSQPHPTPDSAEDDNGESSFISSSSSTSDAEDDDEPLDALQDKGWMDEVSLPSSQLQHEMNGHVLPANNPSEFGDVCIKNSSNVHLGSRVFYKGPVTIKQFVYTNSAAITDDPESLQSDGEKLKSNTTNSDSKSFDDLSLSKRPSHIFNFLAHHNKGN</sequence>
<dbReference type="RefSeq" id="XP_011496065.1">
    <property type="nucleotide sequence ID" value="XM_011497763.1"/>
</dbReference>
<organism evidence="2 3">
    <name type="scientific">Ceratosolen solmsi marchali</name>
    <dbReference type="NCBI Taxonomy" id="326594"/>
    <lineage>
        <taxon>Eukaryota</taxon>
        <taxon>Metazoa</taxon>
        <taxon>Ecdysozoa</taxon>
        <taxon>Arthropoda</taxon>
        <taxon>Hexapoda</taxon>
        <taxon>Insecta</taxon>
        <taxon>Pterygota</taxon>
        <taxon>Neoptera</taxon>
        <taxon>Endopterygota</taxon>
        <taxon>Hymenoptera</taxon>
        <taxon>Apocrita</taxon>
        <taxon>Proctotrupomorpha</taxon>
        <taxon>Chalcidoidea</taxon>
        <taxon>Agaonidae</taxon>
        <taxon>Agaoninae</taxon>
        <taxon>Ceratosolen</taxon>
    </lineage>
</organism>
<dbReference type="AlphaFoldDB" id="A0AAJ7DTD2"/>
<dbReference type="GeneID" id="105360763"/>
<keyword evidence="2" id="KW-1185">Reference proteome</keyword>
<name>A0AAJ7DTD2_9HYME</name>
<reference evidence="3" key="1">
    <citation type="submission" date="2025-08" db="UniProtKB">
        <authorList>
            <consortium name="RefSeq"/>
        </authorList>
    </citation>
    <scope>IDENTIFICATION</scope>
</reference>
<feature type="compositionally biased region" description="Polar residues" evidence="1">
    <location>
        <begin position="45"/>
        <end position="55"/>
    </location>
</feature>
<protein>
    <submittedName>
        <fullName evidence="3">Uncharacterized protein LOC105360763</fullName>
    </submittedName>
</protein>